<accession>A0AAE0BBL8</accession>
<organism evidence="1 2">
    <name type="scientific">Cymbomonas tetramitiformis</name>
    <dbReference type="NCBI Taxonomy" id="36881"/>
    <lineage>
        <taxon>Eukaryota</taxon>
        <taxon>Viridiplantae</taxon>
        <taxon>Chlorophyta</taxon>
        <taxon>Pyramimonadophyceae</taxon>
        <taxon>Pyramimonadales</taxon>
        <taxon>Pyramimonadaceae</taxon>
        <taxon>Cymbomonas</taxon>
    </lineage>
</organism>
<protein>
    <submittedName>
        <fullName evidence="1">Uncharacterized protein</fullName>
    </submittedName>
</protein>
<keyword evidence="2" id="KW-1185">Reference proteome</keyword>
<sequence length="94" mass="10079">MPTRCGSASAALGLRWDEEGATLEQPRVVVASARSLTAERKKAPEVEAGGTLANLATTLAFHQRCAKDMSLGAEEMQQELITDLSDTLKTILHI</sequence>
<dbReference type="Proteomes" id="UP001190700">
    <property type="component" value="Unassembled WGS sequence"/>
</dbReference>
<evidence type="ECO:0000313" key="1">
    <source>
        <dbReference type="EMBL" id="KAK3233432.1"/>
    </source>
</evidence>
<proteinExistence type="predicted"/>
<dbReference type="EMBL" id="LGRX02035715">
    <property type="protein sequence ID" value="KAK3233432.1"/>
    <property type="molecule type" value="Genomic_DNA"/>
</dbReference>
<gene>
    <name evidence="1" type="ORF">CYMTET_56278</name>
</gene>
<name>A0AAE0BBL8_9CHLO</name>
<evidence type="ECO:0000313" key="2">
    <source>
        <dbReference type="Proteomes" id="UP001190700"/>
    </source>
</evidence>
<comment type="caution">
    <text evidence="1">The sequence shown here is derived from an EMBL/GenBank/DDBJ whole genome shotgun (WGS) entry which is preliminary data.</text>
</comment>
<reference evidence="1 2" key="1">
    <citation type="journal article" date="2015" name="Genome Biol. Evol.">
        <title>Comparative Genomics of a Bacterivorous Green Alga Reveals Evolutionary Causalities and Consequences of Phago-Mixotrophic Mode of Nutrition.</title>
        <authorList>
            <person name="Burns J.A."/>
            <person name="Paasch A."/>
            <person name="Narechania A."/>
            <person name="Kim E."/>
        </authorList>
    </citation>
    <scope>NUCLEOTIDE SEQUENCE [LARGE SCALE GENOMIC DNA]</scope>
    <source>
        <strain evidence="1 2">PLY_AMNH</strain>
    </source>
</reference>
<dbReference type="AlphaFoldDB" id="A0AAE0BBL8"/>